<dbReference type="PROSITE" id="PS51900">
    <property type="entry name" value="CB"/>
    <property type="match status" value="1"/>
</dbReference>
<dbReference type="InterPro" id="IPR044068">
    <property type="entry name" value="CB"/>
</dbReference>
<organism evidence="8 9">
    <name type="scientific">Rhodococcus wratislaviensis</name>
    <name type="common">Tsukamurella wratislaviensis</name>
    <dbReference type="NCBI Taxonomy" id="44752"/>
    <lineage>
        <taxon>Bacteria</taxon>
        <taxon>Bacillati</taxon>
        <taxon>Actinomycetota</taxon>
        <taxon>Actinomycetes</taxon>
        <taxon>Mycobacteriales</taxon>
        <taxon>Nocardiaceae</taxon>
        <taxon>Rhodococcus</taxon>
    </lineage>
</organism>
<evidence type="ECO:0000259" key="6">
    <source>
        <dbReference type="PROSITE" id="PS51898"/>
    </source>
</evidence>
<protein>
    <submittedName>
        <fullName evidence="8">Mobile element protein</fullName>
    </submittedName>
</protein>
<dbReference type="SUPFAM" id="SSF56349">
    <property type="entry name" value="DNA breaking-rejoining enzymes"/>
    <property type="match status" value="1"/>
</dbReference>
<keyword evidence="3 5" id="KW-0238">DNA-binding</keyword>
<evidence type="ECO:0000259" key="7">
    <source>
        <dbReference type="PROSITE" id="PS51900"/>
    </source>
</evidence>
<keyword evidence="2" id="KW-0229">DNA integration</keyword>
<keyword evidence="4" id="KW-0233">DNA recombination</keyword>
<evidence type="ECO:0000256" key="2">
    <source>
        <dbReference type="ARBA" id="ARBA00022908"/>
    </source>
</evidence>
<feature type="domain" description="Tyr recombinase" evidence="6">
    <location>
        <begin position="118"/>
        <end position="303"/>
    </location>
</feature>
<dbReference type="GO" id="GO:0003677">
    <property type="term" value="F:DNA binding"/>
    <property type="evidence" value="ECO:0007669"/>
    <property type="project" value="UniProtKB-UniRule"/>
</dbReference>
<dbReference type="OrthoDB" id="9801717at2"/>
<evidence type="ECO:0000256" key="4">
    <source>
        <dbReference type="ARBA" id="ARBA00023172"/>
    </source>
</evidence>
<dbReference type="GO" id="GO:0015074">
    <property type="term" value="P:DNA integration"/>
    <property type="evidence" value="ECO:0007669"/>
    <property type="project" value="UniProtKB-KW"/>
</dbReference>
<dbReference type="InterPro" id="IPR004107">
    <property type="entry name" value="Integrase_SAM-like_N"/>
</dbReference>
<proteinExistence type="inferred from homology"/>
<dbReference type="GO" id="GO:0006310">
    <property type="term" value="P:DNA recombination"/>
    <property type="evidence" value="ECO:0007669"/>
    <property type="project" value="UniProtKB-KW"/>
</dbReference>
<dbReference type="PANTHER" id="PTHR30349:SF41">
    <property type="entry name" value="INTEGRASE_RECOMBINASE PROTEIN MJ0367-RELATED"/>
    <property type="match status" value="1"/>
</dbReference>
<dbReference type="Gene3D" id="1.10.443.10">
    <property type="entry name" value="Intergrase catalytic core"/>
    <property type="match status" value="1"/>
</dbReference>
<evidence type="ECO:0000256" key="1">
    <source>
        <dbReference type="ARBA" id="ARBA00008857"/>
    </source>
</evidence>
<dbReference type="EMBL" id="BHYM01000045">
    <property type="protein sequence ID" value="GCE41616.1"/>
    <property type="molecule type" value="Genomic_DNA"/>
</dbReference>
<evidence type="ECO:0000256" key="3">
    <source>
        <dbReference type="ARBA" id="ARBA00023125"/>
    </source>
</evidence>
<gene>
    <name evidence="8" type="ORF">Rhow_005275</name>
</gene>
<dbReference type="Pfam" id="PF00589">
    <property type="entry name" value="Phage_integrase"/>
    <property type="match status" value="1"/>
</dbReference>
<evidence type="ECO:0000313" key="8">
    <source>
        <dbReference type="EMBL" id="GCE41616.1"/>
    </source>
</evidence>
<name>A0A402CDD2_RHOWR</name>
<dbReference type="Proteomes" id="UP000287519">
    <property type="component" value="Unassembled WGS sequence"/>
</dbReference>
<dbReference type="PANTHER" id="PTHR30349">
    <property type="entry name" value="PHAGE INTEGRASE-RELATED"/>
    <property type="match status" value="1"/>
</dbReference>
<comment type="similarity">
    <text evidence="1">Belongs to the 'phage' integrase family.</text>
</comment>
<dbReference type="Gene3D" id="1.10.150.130">
    <property type="match status" value="1"/>
</dbReference>
<keyword evidence="9" id="KW-1185">Reference proteome</keyword>
<dbReference type="Pfam" id="PF02899">
    <property type="entry name" value="Phage_int_SAM_1"/>
    <property type="match status" value="1"/>
</dbReference>
<sequence length="328" mass="36169">MSPLAPVLEAYFTERLTQRHASGHTVASYRDCFCLLLRFTQRRLGKPPSNLDVADLDASLIGEFLNHLEHERGNSIATRNNRLAAVHSLFTYAALRCPEHAALIQRVLAIPSKRAESTIVSFLTRTEIDALLASPERTTVMGRRDHALLLVAIQTGLRVSELTGLTWADTDLGVGAHVRCTGKGRKERRIPLTKATARLLRERSHETRSTPSDYLFPRRGGGRLSRDAVADLLAKHLTVAARSCPSLAAKHVSPHVLRHTTAMTLLHAGVDISTIALWLGHSDTKATQAYLHADLALKEQALARTAPPTVGRGRYRPPDPILDFLEHL</sequence>
<dbReference type="InterPro" id="IPR010998">
    <property type="entry name" value="Integrase_recombinase_N"/>
</dbReference>
<dbReference type="InterPro" id="IPR013762">
    <property type="entry name" value="Integrase-like_cat_sf"/>
</dbReference>
<feature type="domain" description="Core-binding (CB)" evidence="7">
    <location>
        <begin position="2"/>
        <end position="94"/>
    </location>
</feature>
<evidence type="ECO:0000313" key="9">
    <source>
        <dbReference type="Proteomes" id="UP000287519"/>
    </source>
</evidence>
<dbReference type="InterPro" id="IPR002104">
    <property type="entry name" value="Integrase_catalytic"/>
</dbReference>
<accession>A0A402CDD2</accession>
<dbReference type="AlphaFoldDB" id="A0A402CDD2"/>
<evidence type="ECO:0000256" key="5">
    <source>
        <dbReference type="PROSITE-ProRule" id="PRU01248"/>
    </source>
</evidence>
<reference evidence="8 9" key="1">
    <citation type="submission" date="2018-11" db="EMBL/GenBank/DDBJ databases">
        <title>Microbial catabolism of amino acid.</title>
        <authorList>
            <person name="Hibi M."/>
            <person name="Ogawa J."/>
        </authorList>
    </citation>
    <scope>NUCLEOTIDE SEQUENCE [LARGE SCALE GENOMIC DNA]</scope>
    <source>
        <strain evidence="8 9">C31-06</strain>
    </source>
</reference>
<comment type="caution">
    <text evidence="8">The sequence shown here is derived from an EMBL/GenBank/DDBJ whole genome shotgun (WGS) entry which is preliminary data.</text>
</comment>
<dbReference type="InterPro" id="IPR011010">
    <property type="entry name" value="DNA_brk_join_enz"/>
</dbReference>
<dbReference type="InterPro" id="IPR050090">
    <property type="entry name" value="Tyrosine_recombinase_XerCD"/>
</dbReference>
<dbReference type="RefSeq" id="WP_124393674.1">
    <property type="nucleotide sequence ID" value="NZ_BHYM01000045.1"/>
</dbReference>
<dbReference type="PROSITE" id="PS51898">
    <property type="entry name" value="TYR_RECOMBINASE"/>
    <property type="match status" value="1"/>
</dbReference>